<dbReference type="SUPFAM" id="SSF53098">
    <property type="entry name" value="Ribonuclease H-like"/>
    <property type="match status" value="1"/>
</dbReference>
<dbReference type="Proteomes" id="UP000317894">
    <property type="component" value="Unassembled WGS sequence"/>
</dbReference>
<dbReference type="AlphaFoldDB" id="A0A552U996"/>
<dbReference type="GO" id="GO:0003676">
    <property type="term" value="F:nucleic acid binding"/>
    <property type="evidence" value="ECO:0007669"/>
    <property type="project" value="InterPro"/>
</dbReference>
<dbReference type="RefSeq" id="WP_144334967.1">
    <property type="nucleotide sequence ID" value="NZ_VJWA01000002.1"/>
</dbReference>
<feature type="domain" description="Predicted 3'-5' exonuclease PolB-like" evidence="1">
    <location>
        <begin position="34"/>
        <end position="217"/>
    </location>
</feature>
<evidence type="ECO:0000259" key="1">
    <source>
        <dbReference type="Pfam" id="PF10108"/>
    </source>
</evidence>
<dbReference type="InterPro" id="IPR012337">
    <property type="entry name" value="RNaseH-like_sf"/>
</dbReference>
<organism evidence="2 3">
    <name type="scientific">Glacieibacterium frigidum</name>
    <dbReference type="NCBI Taxonomy" id="2593303"/>
    <lineage>
        <taxon>Bacteria</taxon>
        <taxon>Pseudomonadati</taxon>
        <taxon>Pseudomonadota</taxon>
        <taxon>Alphaproteobacteria</taxon>
        <taxon>Sphingomonadales</taxon>
        <taxon>Sphingosinicellaceae</taxon>
        <taxon>Glacieibacterium</taxon>
    </lineage>
</organism>
<reference evidence="2 3" key="1">
    <citation type="submission" date="2019-07" db="EMBL/GenBank/DDBJ databases">
        <title>Novel species isolated from glacier.</title>
        <authorList>
            <person name="Liu Q."/>
            <person name="Xin Y.-H."/>
        </authorList>
    </citation>
    <scope>NUCLEOTIDE SEQUENCE [LARGE SCALE GENOMIC DNA]</scope>
    <source>
        <strain evidence="2 3">LB1R16</strain>
    </source>
</reference>
<dbReference type="OrthoDB" id="13288at2"/>
<proteinExistence type="predicted"/>
<gene>
    <name evidence="2" type="ORF">FMM06_14045</name>
</gene>
<keyword evidence="3" id="KW-1185">Reference proteome</keyword>
<accession>A0A552U996</accession>
<evidence type="ECO:0000313" key="3">
    <source>
        <dbReference type="Proteomes" id="UP000317894"/>
    </source>
</evidence>
<dbReference type="InterPro" id="IPR036397">
    <property type="entry name" value="RNaseH_sf"/>
</dbReference>
<dbReference type="EMBL" id="VJWA01000002">
    <property type="protein sequence ID" value="TRW14797.1"/>
    <property type="molecule type" value="Genomic_DNA"/>
</dbReference>
<protein>
    <recommendedName>
        <fullName evidence="1">Predicted 3'-5' exonuclease PolB-like domain-containing protein</fullName>
    </recommendedName>
</protein>
<evidence type="ECO:0000313" key="2">
    <source>
        <dbReference type="EMBL" id="TRW14797.1"/>
    </source>
</evidence>
<dbReference type="InterPro" id="IPR019288">
    <property type="entry name" value="3'-5'_exonuclease_PolB-like"/>
</dbReference>
<name>A0A552U996_9SPHN</name>
<dbReference type="Gene3D" id="3.30.420.10">
    <property type="entry name" value="Ribonuclease H-like superfamily/Ribonuclease H"/>
    <property type="match status" value="1"/>
</dbReference>
<comment type="caution">
    <text evidence="2">The sequence shown here is derived from an EMBL/GenBank/DDBJ whole genome shotgun (WGS) entry which is preliminary data.</text>
</comment>
<sequence>MKTVSLDLSTISNPAATAQHPQNIGGDGGVKNWAIHEIIAVSALVVERDPRRGLIFQLSSFSRADRSEAGIVREIDRICGDGVRTLLTYNGRGFDLPLLRLRAVANWADAPNLHKITSEIPHAGAVHRDMSDIVTSRGAAPKPRLADVCAALNIPSKEDLHTEAVVYVHQDRWDRAARLCEIDVISTWLVNLHLEAHESTDLHRVQDGWTALAEWIAADETRLARLDCFTRLPEFGCPPIGSGVFGDRPLAEVAF</sequence>
<dbReference type="Pfam" id="PF10108">
    <property type="entry name" value="DNA_pol_B_exo2"/>
    <property type="match status" value="1"/>
</dbReference>